<proteinExistence type="predicted"/>
<dbReference type="PROSITE" id="PS01131">
    <property type="entry name" value="RRNA_A_DIMETH"/>
    <property type="match status" value="1"/>
</dbReference>
<dbReference type="InterPro" id="IPR046977">
    <property type="entry name" value="RsmC/RlmG"/>
</dbReference>
<evidence type="ECO:0000256" key="4">
    <source>
        <dbReference type="ARBA" id="ARBA00022679"/>
    </source>
</evidence>
<keyword evidence="8" id="KW-1185">Reference proteome</keyword>
<evidence type="ECO:0000256" key="2">
    <source>
        <dbReference type="ARBA" id="ARBA00022552"/>
    </source>
</evidence>
<keyword evidence="3 7" id="KW-0489">Methyltransferase</keyword>
<dbReference type="InterPro" id="IPR007848">
    <property type="entry name" value="Small_mtfrase_dom"/>
</dbReference>
<keyword evidence="5" id="KW-0949">S-adenosyl-L-methionine</keyword>
<dbReference type="InterPro" id="IPR002052">
    <property type="entry name" value="DNA_methylase_N6_adenine_CS"/>
</dbReference>
<dbReference type="InterPro" id="IPR029063">
    <property type="entry name" value="SAM-dependent_MTases_sf"/>
</dbReference>
<accession>A0ABW7I8J2</accession>
<dbReference type="Pfam" id="PF05175">
    <property type="entry name" value="MTS"/>
    <property type="match status" value="1"/>
</dbReference>
<name>A0ABW7I8J2_9RHOB</name>
<feature type="domain" description="Methyltransferase small" evidence="6">
    <location>
        <begin position="157"/>
        <end position="320"/>
    </location>
</feature>
<evidence type="ECO:0000313" key="7">
    <source>
        <dbReference type="EMBL" id="MFH0254510.1"/>
    </source>
</evidence>
<reference evidence="7 8" key="1">
    <citation type="submission" date="2024-10" db="EMBL/GenBank/DDBJ databases">
        <authorList>
            <person name="Yang X.-N."/>
        </authorList>
    </citation>
    <scope>NUCLEOTIDE SEQUENCE [LARGE SCALE GENOMIC DNA]</scope>
    <source>
        <strain evidence="7 8">CAU 1059</strain>
    </source>
</reference>
<keyword evidence="4 7" id="KW-0808">Transferase</keyword>
<dbReference type="Gene3D" id="3.40.50.150">
    <property type="entry name" value="Vaccinia Virus protein VP39"/>
    <property type="match status" value="2"/>
</dbReference>
<dbReference type="EMBL" id="JBIHMM010000003">
    <property type="protein sequence ID" value="MFH0254510.1"/>
    <property type="molecule type" value="Genomic_DNA"/>
</dbReference>
<organism evidence="7 8">
    <name type="scientific">Roseovarius aquimarinus</name>
    <dbReference type="NCBI Taxonomy" id="1229156"/>
    <lineage>
        <taxon>Bacteria</taxon>
        <taxon>Pseudomonadati</taxon>
        <taxon>Pseudomonadota</taxon>
        <taxon>Alphaproteobacteria</taxon>
        <taxon>Rhodobacterales</taxon>
        <taxon>Roseobacteraceae</taxon>
        <taxon>Roseovarius</taxon>
    </lineage>
</organism>
<dbReference type="GO" id="GO:0052916">
    <property type="term" value="F:23S rRNA (guanine(1835)-N(2))-methyltransferase activity"/>
    <property type="evidence" value="ECO:0007669"/>
    <property type="project" value="UniProtKB-EC"/>
</dbReference>
<dbReference type="SUPFAM" id="SSF53335">
    <property type="entry name" value="S-adenosyl-L-methionine-dependent methyltransferases"/>
    <property type="match status" value="1"/>
</dbReference>
<dbReference type="GO" id="GO:0052914">
    <property type="term" value="F:16S rRNA (guanine(1207)-N(2))-methyltransferase activity"/>
    <property type="evidence" value="ECO:0007669"/>
    <property type="project" value="UniProtKB-EC"/>
</dbReference>
<comment type="caution">
    <text evidence="7">The sequence shown here is derived from an EMBL/GenBank/DDBJ whole genome shotgun (WGS) entry which is preliminary data.</text>
</comment>
<dbReference type="CDD" id="cd02440">
    <property type="entry name" value="AdoMet_MTases"/>
    <property type="match status" value="1"/>
</dbReference>
<keyword evidence="2" id="KW-0698">rRNA processing</keyword>
<protein>
    <submittedName>
        <fullName evidence="7">Class I SAM-dependent methyltransferase</fullName>
        <ecNumber evidence="7">2.1.1.172</ecNumber>
        <ecNumber evidence="7">2.1.1.174</ecNumber>
    </submittedName>
</protein>
<dbReference type="PROSITE" id="PS00092">
    <property type="entry name" value="N6_MTASE"/>
    <property type="match status" value="1"/>
</dbReference>
<evidence type="ECO:0000256" key="1">
    <source>
        <dbReference type="ARBA" id="ARBA00022490"/>
    </source>
</evidence>
<dbReference type="InterPro" id="IPR020596">
    <property type="entry name" value="rRNA_Ade_Mease_Trfase_CS"/>
</dbReference>
<dbReference type="RefSeq" id="WP_377171733.1">
    <property type="nucleotide sequence ID" value="NZ_JBHTJC010000003.1"/>
</dbReference>
<evidence type="ECO:0000313" key="8">
    <source>
        <dbReference type="Proteomes" id="UP001607157"/>
    </source>
</evidence>
<dbReference type="Proteomes" id="UP001607157">
    <property type="component" value="Unassembled WGS sequence"/>
</dbReference>
<dbReference type="EC" id="2.1.1.174" evidence="7"/>
<evidence type="ECO:0000256" key="5">
    <source>
        <dbReference type="ARBA" id="ARBA00022691"/>
    </source>
</evidence>
<dbReference type="PANTHER" id="PTHR47816:SF4">
    <property type="entry name" value="RIBOSOMAL RNA SMALL SUBUNIT METHYLTRANSFERASE C"/>
    <property type="match status" value="1"/>
</dbReference>
<evidence type="ECO:0000259" key="6">
    <source>
        <dbReference type="Pfam" id="PF05175"/>
    </source>
</evidence>
<sequence>MTGIRLSLALEGGGLVLPDGARIAVFAPTVDSDLSALPRDLCHVITGTKPDSDYFEALGYACNTAPEGRYGAALVCMPRAKDRARALIAEAADVTDGPVIVDGQKTDGIESAMKACRKQADGVSGPINKAHGKLFWMDPAPELPGWRAGAPAEIEGGFVTAPGVFSADGIDPASQALAEALPETLGAHVIDLGAGWGYLTHRALEREAIARIDAVEADHVALACARRNVADARAQFHWEDALRWRPDALADAVLMNPPFHTARKADPALGRAFIAAAAEMLKPSGQLWMVANRHLPYEQTLAGLFADVSELPGGDTRFKLLHARRPMRKTRKA</sequence>
<keyword evidence="1" id="KW-0963">Cytoplasm</keyword>
<dbReference type="EC" id="2.1.1.172" evidence="7"/>
<gene>
    <name evidence="7" type="ORF">ACGRVM_11455</name>
</gene>
<evidence type="ECO:0000256" key="3">
    <source>
        <dbReference type="ARBA" id="ARBA00022603"/>
    </source>
</evidence>
<dbReference type="PANTHER" id="PTHR47816">
    <property type="entry name" value="RIBOSOMAL RNA SMALL SUBUNIT METHYLTRANSFERASE C"/>
    <property type="match status" value="1"/>
</dbReference>